<comment type="caution">
    <text evidence="2">The sequence shown here is derived from an EMBL/GenBank/DDBJ whole genome shotgun (WGS) entry which is preliminary data.</text>
</comment>
<accession>F1YDZ4</accession>
<feature type="compositionally biased region" description="Basic and acidic residues" evidence="1">
    <location>
        <begin position="263"/>
        <end position="278"/>
    </location>
</feature>
<name>F1YDZ4_9ACTN</name>
<evidence type="ECO:0000313" key="2">
    <source>
        <dbReference type="EMBL" id="EGD57084.1"/>
    </source>
</evidence>
<organism evidence="2 3">
    <name type="scientific">Gordonia neofelifaecis NRRL B-59395</name>
    <dbReference type="NCBI Taxonomy" id="644548"/>
    <lineage>
        <taxon>Bacteria</taxon>
        <taxon>Bacillati</taxon>
        <taxon>Actinomycetota</taxon>
        <taxon>Actinomycetes</taxon>
        <taxon>Mycobacteriales</taxon>
        <taxon>Gordoniaceae</taxon>
        <taxon>Gordonia</taxon>
    </lineage>
</organism>
<gene>
    <name evidence="2" type="ORF">SCNU_01880</name>
</gene>
<dbReference type="AlphaFoldDB" id="F1YDZ4"/>
<evidence type="ECO:0000313" key="3">
    <source>
        <dbReference type="Proteomes" id="UP000035065"/>
    </source>
</evidence>
<reference evidence="2 3" key="1">
    <citation type="journal article" date="2011" name="J. Bacteriol.">
        <title>Draft Genome Sequence of Gordonia neofelifaecis NRRL B-59395, a Cholesterol-Degrading Actinomycete.</title>
        <authorList>
            <person name="Ge F."/>
            <person name="Li W."/>
            <person name="Chen G."/>
            <person name="Liu Y."/>
            <person name="Zhang G."/>
            <person name="Yong B."/>
            <person name="Wang Q."/>
            <person name="Wang N."/>
            <person name="Huang Z."/>
            <person name="Li W."/>
            <person name="Wang J."/>
            <person name="Wu C."/>
            <person name="Xie Q."/>
            <person name="Liu G."/>
        </authorList>
    </citation>
    <scope>NUCLEOTIDE SEQUENCE [LARGE SCALE GENOMIC DNA]</scope>
    <source>
        <strain evidence="2 3">NRRL B-59395</strain>
    </source>
</reference>
<dbReference type="OrthoDB" id="6637285at2"/>
<dbReference type="EMBL" id="AEUD01000001">
    <property type="protein sequence ID" value="EGD57084.1"/>
    <property type="molecule type" value="Genomic_DNA"/>
</dbReference>
<proteinExistence type="predicted"/>
<feature type="compositionally biased region" description="Low complexity" evidence="1">
    <location>
        <begin position="125"/>
        <end position="134"/>
    </location>
</feature>
<dbReference type="RefSeq" id="WP_009677649.1">
    <property type="nucleotide sequence ID" value="NZ_AEUD01000001.1"/>
</dbReference>
<keyword evidence="3" id="KW-1185">Reference proteome</keyword>
<feature type="region of interest" description="Disordered" evidence="1">
    <location>
        <begin position="263"/>
        <end position="289"/>
    </location>
</feature>
<dbReference type="Proteomes" id="UP000035065">
    <property type="component" value="Unassembled WGS sequence"/>
</dbReference>
<sequence length="392" mass="43114">MAAVLERLLWIWGDDGKFVIDDRHLWLLREGGGADRDSALRLMIAQIDSFAVAETADRRYRVRPVLTSLAKKPGAELVQNSARDAIEMPYEEYWRLCEWARSRGLQIKNPSKDQRNASIRRSVDPPTSTVVVPRPARPTPREFVDVLDRSCGIATVGELVAALGTRLEAWGVDSKDDAAVVEAFAAVSASTEVRGRLVVVRRQEGKQKGRHRKMMKVLAAIDAHGRTGDPIMLREQLKELRRFAAGSRFRALCDALGLARSESVHTEGRSRPRSDHVRSSGKGVLPELPDSRAESRRLLAMARDWPVSMGSIVRVSLDAGEQRINGVCDTSTGRTRITSGALDGRNFLDPTSAAIAAVGQSRPGTELPTDGWAVWVANGRTLAELVGERATR</sequence>
<protein>
    <submittedName>
        <fullName evidence="2">Uncharacterized protein</fullName>
    </submittedName>
</protein>
<dbReference type="eggNOG" id="COG3266">
    <property type="taxonomic scope" value="Bacteria"/>
</dbReference>
<feature type="region of interest" description="Disordered" evidence="1">
    <location>
        <begin position="110"/>
        <end position="136"/>
    </location>
</feature>
<evidence type="ECO:0000256" key="1">
    <source>
        <dbReference type="SAM" id="MobiDB-lite"/>
    </source>
</evidence>